<dbReference type="GO" id="GO:0006635">
    <property type="term" value="P:fatty acid beta-oxidation"/>
    <property type="evidence" value="ECO:0007669"/>
    <property type="project" value="TreeGrafter"/>
</dbReference>
<dbReference type="Proteomes" id="UP000886595">
    <property type="component" value="Unassembled WGS sequence"/>
</dbReference>
<dbReference type="AlphaFoldDB" id="A0A8X7VNT8"/>
<dbReference type="GO" id="GO:0016836">
    <property type="term" value="F:hydro-lyase activity"/>
    <property type="evidence" value="ECO:0007669"/>
    <property type="project" value="UniProtKB-ARBA"/>
</dbReference>
<dbReference type="PANTHER" id="PTHR11941:SF171">
    <property type="entry name" value="SD19268P"/>
    <property type="match status" value="1"/>
</dbReference>
<dbReference type="PROSITE" id="PS00166">
    <property type="entry name" value="ENOYL_COA_HYDRATASE"/>
    <property type="match status" value="1"/>
</dbReference>
<dbReference type="FunFam" id="1.10.12.10:FF:000001">
    <property type="entry name" value="Probable enoyl-CoA hydratase, mitochondrial"/>
    <property type="match status" value="1"/>
</dbReference>
<comment type="caution">
    <text evidence="5">The sequence shown here is derived from an EMBL/GenBank/DDBJ whole genome shotgun (WGS) entry which is preliminary data.</text>
</comment>
<dbReference type="OrthoDB" id="2139957at2759"/>
<feature type="region of interest" description="Disordered" evidence="4">
    <location>
        <begin position="346"/>
        <end position="391"/>
    </location>
</feature>
<dbReference type="InterPro" id="IPR014748">
    <property type="entry name" value="Enoyl-CoA_hydra_C"/>
</dbReference>
<dbReference type="InterPro" id="IPR001753">
    <property type="entry name" value="Enoyl-CoA_hydra/iso"/>
</dbReference>
<proteinExistence type="inferred from homology"/>
<evidence type="ECO:0000313" key="6">
    <source>
        <dbReference type="Proteomes" id="UP000886595"/>
    </source>
</evidence>
<accession>A0A8X7VNT8</accession>
<dbReference type="InterPro" id="IPR029045">
    <property type="entry name" value="ClpP/crotonase-like_dom_sf"/>
</dbReference>
<dbReference type="FunFam" id="3.90.226.10:FF:000061">
    <property type="entry name" value="Methylglutaconyl-CoA hydratase, mitochondrial"/>
    <property type="match status" value="1"/>
</dbReference>
<evidence type="ECO:0000256" key="3">
    <source>
        <dbReference type="RuleBase" id="RU003707"/>
    </source>
</evidence>
<dbReference type="PANTHER" id="PTHR11941">
    <property type="entry name" value="ENOYL-COA HYDRATASE-RELATED"/>
    <property type="match status" value="1"/>
</dbReference>
<organism evidence="5 6">
    <name type="scientific">Brassica carinata</name>
    <name type="common">Ethiopian mustard</name>
    <name type="synonym">Abyssinian cabbage</name>
    <dbReference type="NCBI Taxonomy" id="52824"/>
    <lineage>
        <taxon>Eukaryota</taxon>
        <taxon>Viridiplantae</taxon>
        <taxon>Streptophyta</taxon>
        <taxon>Embryophyta</taxon>
        <taxon>Tracheophyta</taxon>
        <taxon>Spermatophyta</taxon>
        <taxon>Magnoliopsida</taxon>
        <taxon>eudicotyledons</taxon>
        <taxon>Gunneridae</taxon>
        <taxon>Pentapetalae</taxon>
        <taxon>rosids</taxon>
        <taxon>malvids</taxon>
        <taxon>Brassicales</taxon>
        <taxon>Brassicaceae</taxon>
        <taxon>Brassiceae</taxon>
        <taxon>Brassica</taxon>
    </lineage>
</organism>
<dbReference type="EMBL" id="JAAMPC010000004">
    <property type="protein sequence ID" value="KAG2315273.1"/>
    <property type="molecule type" value="Genomic_DNA"/>
</dbReference>
<reference evidence="5 6" key="1">
    <citation type="submission" date="2020-02" db="EMBL/GenBank/DDBJ databases">
        <authorList>
            <person name="Ma Q."/>
            <person name="Huang Y."/>
            <person name="Song X."/>
            <person name="Pei D."/>
        </authorList>
    </citation>
    <scope>NUCLEOTIDE SEQUENCE [LARGE SCALE GENOMIC DNA]</scope>
    <source>
        <strain evidence="5">Sxm20200214</strain>
        <tissue evidence="5">Leaf</tissue>
    </source>
</reference>
<dbReference type="Gene3D" id="3.90.226.10">
    <property type="entry name" value="2-enoyl-CoA Hydratase, Chain A, domain 1"/>
    <property type="match status" value="1"/>
</dbReference>
<sequence>MEEVHSAAEPIGNSDSPPFTISQPPDIKNWFSSYVYESLALSSSVKDGETELNGFSVREEEEEEEEKYILGEDKDHKPMNKNVRHVTIDSLFLVSFDFFIKCLCICFSEPPDIGNWFSSYAYESPPVLDTNDALYFSVGGEDSEFVKETQAEEEEEETKEVEGNHVCPSLFEQQLVSSAKKVTDFSQSQHLLSEPPDVGNWFSSYEYQSPHLSDTHELEFCSPENDQLIVEESDTEEENSSGIFRKTKSKQETIAPGRLQSSNDCNDADTEVSADGAYLNQEREKKSPVSLFNASTREVGKESRSFKQEPLFFEMKEEPSLTHSGVSCTNPKPQSSAYLQEELRPKQNNHETISTSSSMQNTPSKSAQKEENLESVINEESGGKENVDGESTETGFVTMKKARFRDQSSMIRPNRRVLEECSRSKELKKIATEEEEGRKKKRRVLCEMSNHQLSGGEEIAGKWSCPQKKKGKSGPPLKQLRLDAWPVIFKLTVKKKKDFYKNQTFWSVDKSETVKMSFVKYLRRDSLLQLAGKRSLSRSCMLQTYRTLIIETAPPESVKLNRLSGSDSGIVEVNLDRPVAKNAINKEMLKGLQNTFETIQQDSSARVVMITSLVPGVFCAGADLKERRTMSPSEVHTYVNSLRYMFSFIEALSIPTIAAIEGVALGGGLEMALSCDLRICGENAVFGLPETGLAIIPGAGGTQRLTRLVGRSVSKELIFTGRKIDAREAAKKGLVNFCVTAGEAHMKAMEVAQQINEKGPMAIKMAKKAIDEGIETNMASGLELEEMCYQKLLNTQDRLEGLAAFAEKRKPLYTGK</sequence>
<dbReference type="Gene3D" id="1.10.12.10">
    <property type="entry name" value="Lyase 2-enoyl-coa Hydratase, Chain A, domain 2"/>
    <property type="match status" value="1"/>
</dbReference>
<feature type="compositionally biased region" description="Polar residues" evidence="4">
    <location>
        <begin position="350"/>
        <end position="366"/>
    </location>
</feature>
<protein>
    <submittedName>
        <fullName evidence="5">Uncharacterized protein</fullName>
    </submittedName>
</protein>
<dbReference type="Pfam" id="PF00378">
    <property type="entry name" value="ECH_1"/>
    <property type="match status" value="1"/>
</dbReference>
<comment type="similarity">
    <text evidence="1 3">Belongs to the enoyl-CoA hydratase/isomerase family.</text>
</comment>
<dbReference type="GO" id="GO:0005739">
    <property type="term" value="C:mitochondrion"/>
    <property type="evidence" value="ECO:0007669"/>
    <property type="project" value="TreeGrafter"/>
</dbReference>
<keyword evidence="6" id="KW-1185">Reference proteome</keyword>
<gene>
    <name evidence="5" type="ORF">Bca52824_018395</name>
</gene>
<evidence type="ECO:0000256" key="4">
    <source>
        <dbReference type="SAM" id="MobiDB-lite"/>
    </source>
</evidence>
<dbReference type="SUPFAM" id="SSF52096">
    <property type="entry name" value="ClpP/crotonase"/>
    <property type="match status" value="1"/>
</dbReference>
<keyword evidence="2" id="KW-0456">Lyase</keyword>
<evidence type="ECO:0000256" key="1">
    <source>
        <dbReference type="ARBA" id="ARBA00005254"/>
    </source>
</evidence>
<evidence type="ECO:0000313" key="5">
    <source>
        <dbReference type="EMBL" id="KAG2315273.1"/>
    </source>
</evidence>
<dbReference type="InterPro" id="IPR018376">
    <property type="entry name" value="Enoyl-CoA_hyd/isom_CS"/>
</dbReference>
<name>A0A8X7VNT8_BRACI</name>
<evidence type="ECO:0000256" key="2">
    <source>
        <dbReference type="ARBA" id="ARBA00023239"/>
    </source>
</evidence>
<dbReference type="CDD" id="cd06558">
    <property type="entry name" value="crotonase-like"/>
    <property type="match status" value="1"/>
</dbReference>